<sequence>MILPNLAANGFYLPPIRPGSWLPLYLIFRPLFADTGRPQVHLQNPLVPPNHTGEGIIGSHVRTVLQILEYTQRAPCWYVLHVVFQ</sequence>
<dbReference type="VEuPathDB" id="FungiDB:I7I53_03306"/>
<protein>
    <submittedName>
        <fullName evidence="1">Uncharacterized protein</fullName>
    </submittedName>
</protein>
<evidence type="ECO:0000313" key="2">
    <source>
        <dbReference type="Proteomes" id="UP000663419"/>
    </source>
</evidence>
<accession>A0A8A1LTZ5</accession>
<gene>
    <name evidence="1" type="ORF">I7I53_03306</name>
</gene>
<evidence type="ECO:0000313" key="1">
    <source>
        <dbReference type="EMBL" id="QSS55437.1"/>
    </source>
</evidence>
<dbReference type="EMBL" id="CP069105">
    <property type="protein sequence ID" value="QSS55437.1"/>
    <property type="molecule type" value="Genomic_DNA"/>
</dbReference>
<name>A0A8A1LTZ5_AJEC8</name>
<dbReference type="Proteomes" id="UP000663419">
    <property type="component" value="Chromosome 4"/>
</dbReference>
<dbReference type="AlphaFoldDB" id="A0A8A1LTZ5"/>
<reference evidence="1" key="1">
    <citation type="submission" date="2021-01" db="EMBL/GenBank/DDBJ databases">
        <title>Chromosome-level genome assembly of a human fungal pathogen reveals clustering of transcriptionally co-regulated genes.</title>
        <authorList>
            <person name="Voorhies M."/>
            <person name="Cohen S."/>
            <person name="Shea T.P."/>
            <person name="Petrus S."/>
            <person name="Munoz J.F."/>
            <person name="Poplawski S."/>
            <person name="Goldman W.E."/>
            <person name="Michael T."/>
            <person name="Cuomo C.A."/>
            <person name="Sil A."/>
            <person name="Beyhan S."/>
        </authorList>
    </citation>
    <scope>NUCLEOTIDE SEQUENCE</scope>
    <source>
        <strain evidence="1">H88</strain>
    </source>
</reference>
<organism evidence="1 2">
    <name type="scientific">Ajellomyces capsulatus (strain H88)</name>
    <name type="common">Darling's disease fungus</name>
    <name type="synonym">Histoplasma capsulatum</name>
    <dbReference type="NCBI Taxonomy" id="544711"/>
    <lineage>
        <taxon>Eukaryota</taxon>
        <taxon>Fungi</taxon>
        <taxon>Dikarya</taxon>
        <taxon>Ascomycota</taxon>
        <taxon>Pezizomycotina</taxon>
        <taxon>Eurotiomycetes</taxon>
        <taxon>Eurotiomycetidae</taxon>
        <taxon>Onygenales</taxon>
        <taxon>Ajellomycetaceae</taxon>
        <taxon>Histoplasma</taxon>
    </lineage>
</organism>
<proteinExistence type="predicted"/>